<sequence>MVTNYTIQRWYNLDDRICSNDLASRIIMSTCHRLLEPTYQVKNARAMIHAIDKRLKIKEDNEEIGEICRGTTTGNVTAGAHLSSAVCFENWSSKNEKNIAEAMLKCVRSLVFSAVSQMPIKARMPYPNDKHKVIMKSSIFLSTAGPESVVSPPSPIFGTLSLSSSHLVNHLDERDFIKLGILHHAAWGGLSALIGPMDVGLEHCGSDSKTELAMNVGLDFFQASIRWRVQVPENCLFDMQARLRSLYSSLQGFWSSVRPTAALPPVMSDWESMVHACDVT</sequence>
<keyword evidence="2" id="KW-1185">Reference proteome</keyword>
<dbReference type="EMBL" id="BQNB010019868">
    <property type="protein sequence ID" value="GJT89871.1"/>
    <property type="molecule type" value="Genomic_DNA"/>
</dbReference>
<accession>A0ABQ5HPS5</accession>
<dbReference type="Proteomes" id="UP001151760">
    <property type="component" value="Unassembled WGS sequence"/>
</dbReference>
<name>A0ABQ5HPS5_9ASTR</name>
<comment type="caution">
    <text evidence="1">The sequence shown here is derived from an EMBL/GenBank/DDBJ whole genome shotgun (WGS) entry which is preliminary data.</text>
</comment>
<gene>
    <name evidence="1" type="ORF">Tco_1078716</name>
</gene>
<organism evidence="1 2">
    <name type="scientific">Tanacetum coccineum</name>
    <dbReference type="NCBI Taxonomy" id="301880"/>
    <lineage>
        <taxon>Eukaryota</taxon>
        <taxon>Viridiplantae</taxon>
        <taxon>Streptophyta</taxon>
        <taxon>Embryophyta</taxon>
        <taxon>Tracheophyta</taxon>
        <taxon>Spermatophyta</taxon>
        <taxon>Magnoliopsida</taxon>
        <taxon>eudicotyledons</taxon>
        <taxon>Gunneridae</taxon>
        <taxon>Pentapetalae</taxon>
        <taxon>asterids</taxon>
        <taxon>campanulids</taxon>
        <taxon>Asterales</taxon>
        <taxon>Asteraceae</taxon>
        <taxon>Asteroideae</taxon>
        <taxon>Anthemideae</taxon>
        <taxon>Anthemidinae</taxon>
        <taxon>Tanacetum</taxon>
    </lineage>
</organism>
<evidence type="ECO:0000313" key="1">
    <source>
        <dbReference type="EMBL" id="GJT89871.1"/>
    </source>
</evidence>
<evidence type="ECO:0000313" key="2">
    <source>
        <dbReference type="Proteomes" id="UP001151760"/>
    </source>
</evidence>
<protein>
    <submittedName>
        <fullName evidence="1">Uncharacterized protein</fullName>
    </submittedName>
</protein>
<reference evidence="1" key="2">
    <citation type="submission" date="2022-01" db="EMBL/GenBank/DDBJ databases">
        <authorList>
            <person name="Yamashiro T."/>
            <person name="Shiraishi A."/>
            <person name="Satake H."/>
            <person name="Nakayama K."/>
        </authorList>
    </citation>
    <scope>NUCLEOTIDE SEQUENCE</scope>
</reference>
<proteinExistence type="predicted"/>
<reference evidence="1" key="1">
    <citation type="journal article" date="2022" name="Int. J. Mol. Sci.">
        <title>Draft Genome of Tanacetum Coccineum: Genomic Comparison of Closely Related Tanacetum-Family Plants.</title>
        <authorList>
            <person name="Yamashiro T."/>
            <person name="Shiraishi A."/>
            <person name="Nakayama K."/>
            <person name="Satake H."/>
        </authorList>
    </citation>
    <scope>NUCLEOTIDE SEQUENCE</scope>
</reference>